<evidence type="ECO:0000313" key="2">
    <source>
        <dbReference type="Proteomes" id="UP001159363"/>
    </source>
</evidence>
<dbReference type="Proteomes" id="UP001159363">
    <property type="component" value="Chromosome 6"/>
</dbReference>
<keyword evidence="2" id="KW-1185">Reference proteome</keyword>
<dbReference type="Pfam" id="PF03564">
    <property type="entry name" value="DUF1759"/>
    <property type="match status" value="1"/>
</dbReference>
<accession>A0ABQ9H1M2</accession>
<proteinExistence type="predicted"/>
<gene>
    <name evidence="1" type="ORF">PR048_018780</name>
</gene>
<organism evidence="1 2">
    <name type="scientific">Dryococelus australis</name>
    <dbReference type="NCBI Taxonomy" id="614101"/>
    <lineage>
        <taxon>Eukaryota</taxon>
        <taxon>Metazoa</taxon>
        <taxon>Ecdysozoa</taxon>
        <taxon>Arthropoda</taxon>
        <taxon>Hexapoda</taxon>
        <taxon>Insecta</taxon>
        <taxon>Pterygota</taxon>
        <taxon>Neoptera</taxon>
        <taxon>Polyneoptera</taxon>
        <taxon>Phasmatodea</taxon>
        <taxon>Verophasmatodea</taxon>
        <taxon>Anareolatae</taxon>
        <taxon>Phasmatidae</taxon>
        <taxon>Eurycanthinae</taxon>
        <taxon>Dryococelus</taxon>
    </lineage>
</organism>
<protein>
    <submittedName>
        <fullName evidence="1">Uncharacterized protein</fullName>
    </submittedName>
</protein>
<comment type="caution">
    <text evidence="1">The sequence shown here is derived from an EMBL/GenBank/DDBJ whole genome shotgun (WGS) entry which is preliminary data.</text>
</comment>
<dbReference type="InterPro" id="IPR005312">
    <property type="entry name" value="DUF1759"/>
</dbReference>
<sequence length="193" mass="21428">MCKESTTIKDKFDENISDLEICSCKTETVLPHDYSSQCDKFDKIHFEFDAIKAMLNISIDTLAVGTLNTKGTVNHSALKMLAIELPKFNGDITQWQAFHDLFLMLVRSNRSLHKSSLQGEASPLVSMLPVTDANYEVARYLIVQINFQHSLDSSDCIQSIKGLLNLVTENIGALKVISLPTSVRCNIVGFVGT</sequence>
<name>A0ABQ9H1M2_9NEOP</name>
<reference evidence="1 2" key="1">
    <citation type="submission" date="2023-02" db="EMBL/GenBank/DDBJ databases">
        <title>LHISI_Scaffold_Assembly.</title>
        <authorList>
            <person name="Stuart O.P."/>
            <person name="Cleave R."/>
            <person name="Magrath M.J.L."/>
            <person name="Mikheyev A.S."/>
        </authorList>
    </citation>
    <scope>NUCLEOTIDE SEQUENCE [LARGE SCALE GENOMIC DNA]</scope>
    <source>
        <strain evidence="1">Daus_M_001</strain>
        <tissue evidence="1">Leg muscle</tissue>
    </source>
</reference>
<evidence type="ECO:0000313" key="1">
    <source>
        <dbReference type="EMBL" id="KAJ8878203.1"/>
    </source>
</evidence>
<dbReference type="EMBL" id="JARBHB010000007">
    <property type="protein sequence ID" value="KAJ8878203.1"/>
    <property type="molecule type" value="Genomic_DNA"/>
</dbReference>